<gene>
    <name evidence="2" type="ORF">CANCADRAFT_81037</name>
</gene>
<keyword evidence="1" id="KW-0812">Transmembrane</keyword>
<keyword evidence="1" id="KW-1133">Transmembrane helix</keyword>
<evidence type="ECO:0000313" key="3">
    <source>
        <dbReference type="Proteomes" id="UP000095023"/>
    </source>
</evidence>
<reference evidence="3" key="1">
    <citation type="submission" date="2016-02" db="EMBL/GenBank/DDBJ databases">
        <title>Comparative genomics of biotechnologically important yeasts.</title>
        <authorList>
            <consortium name="DOE Joint Genome Institute"/>
            <person name="Riley R."/>
            <person name="Haridas S."/>
            <person name="Wolfe K.H."/>
            <person name="Lopes M.R."/>
            <person name="Hittinger C.T."/>
            <person name="Goker M."/>
            <person name="Salamov A."/>
            <person name="Wisecaver J."/>
            <person name="Long T.M."/>
            <person name="Aerts A.L."/>
            <person name="Barry K."/>
            <person name="Choi C."/>
            <person name="Clum A."/>
            <person name="Coughlan A.Y."/>
            <person name="Deshpande S."/>
            <person name="Douglass A.P."/>
            <person name="Hanson S.J."/>
            <person name="Klenk H.-P."/>
            <person name="Labutti K."/>
            <person name="Lapidus A."/>
            <person name="Lindquist E."/>
            <person name="Lipzen A."/>
            <person name="Meier-Kolthoff J.P."/>
            <person name="Ohm R.A."/>
            <person name="Otillar R.P."/>
            <person name="Pangilinan J."/>
            <person name="Peng Y."/>
            <person name="Rokas A."/>
            <person name="Rosa C.A."/>
            <person name="Scheuner C."/>
            <person name="Sibirny A.A."/>
            <person name="Slot J.C."/>
            <person name="Stielow J.B."/>
            <person name="Sun H."/>
            <person name="Kurtzman C.P."/>
            <person name="Blackwell M."/>
            <person name="Jeffries T.W."/>
            <person name="Grigoriev I.V."/>
        </authorList>
    </citation>
    <scope>NUCLEOTIDE SEQUENCE [LARGE SCALE GENOMIC DNA]</scope>
    <source>
        <strain evidence="3">NRRL Y-17796</strain>
    </source>
</reference>
<protein>
    <submittedName>
        <fullName evidence="2">Uncharacterized protein</fullName>
    </submittedName>
</protein>
<dbReference type="AlphaFoldDB" id="A0A1E4TJS6"/>
<evidence type="ECO:0000256" key="1">
    <source>
        <dbReference type="SAM" id="Phobius"/>
    </source>
</evidence>
<accession>A0A1E4TJS6</accession>
<dbReference type="EMBL" id="KV453841">
    <property type="protein sequence ID" value="ODV92010.1"/>
    <property type="molecule type" value="Genomic_DNA"/>
</dbReference>
<keyword evidence="3" id="KW-1185">Reference proteome</keyword>
<evidence type="ECO:0000313" key="2">
    <source>
        <dbReference type="EMBL" id="ODV92010.1"/>
    </source>
</evidence>
<name>A0A1E4TJS6_9ASCO</name>
<feature type="transmembrane region" description="Helical" evidence="1">
    <location>
        <begin position="54"/>
        <end position="74"/>
    </location>
</feature>
<organism evidence="2 3">
    <name type="scientific">Tortispora caseinolytica NRRL Y-17796</name>
    <dbReference type="NCBI Taxonomy" id="767744"/>
    <lineage>
        <taxon>Eukaryota</taxon>
        <taxon>Fungi</taxon>
        <taxon>Dikarya</taxon>
        <taxon>Ascomycota</taxon>
        <taxon>Saccharomycotina</taxon>
        <taxon>Trigonopsidomycetes</taxon>
        <taxon>Trigonopsidales</taxon>
        <taxon>Trigonopsidaceae</taxon>
        <taxon>Tortispora</taxon>
    </lineage>
</organism>
<sequence>MRRAEQFYRSTALYCTRQNFVAAKNSTNKVLYETLLFVQVVFYLFVRHPNVTQPWFYINLHASLITINILIYVFRLRVCV</sequence>
<proteinExistence type="predicted"/>
<feature type="transmembrane region" description="Helical" evidence="1">
    <location>
        <begin position="30"/>
        <end position="48"/>
    </location>
</feature>
<dbReference type="Proteomes" id="UP000095023">
    <property type="component" value="Unassembled WGS sequence"/>
</dbReference>
<keyword evidence="1" id="KW-0472">Membrane</keyword>